<proteinExistence type="predicted"/>
<reference evidence="4" key="1">
    <citation type="submission" date="2017-02" db="UniProtKB">
        <authorList>
            <consortium name="WormBaseParasite"/>
        </authorList>
    </citation>
    <scope>IDENTIFICATION</scope>
</reference>
<feature type="compositionally biased region" description="Polar residues" evidence="1">
    <location>
        <begin position="336"/>
        <end position="368"/>
    </location>
</feature>
<reference evidence="2 3" key="2">
    <citation type="submission" date="2018-11" db="EMBL/GenBank/DDBJ databases">
        <authorList>
            <consortium name="Pathogen Informatics"/>
        </authorList>
    </citation>
    <scope>NUCLEOTIDE SEQUENCE [LARGE SCALE GENOMIC DNA]</scope>
    <source>
        <strain evidence="2 3">Costa Rica</strain>
    </source>
</reference>
<organism evidence="4">
    <name type="scientific">Angiostrongylus costaricensis</name>
    <name type="common">Nematode worm</name>
    <dbReference type="NCBI Taxonomy" id="334426"/>
    <lineage>
        <taxon>Eukaryota</taxon>
        <taxon>Metazoa</taxon>
        <taxon>Ecdysozoa</taxon>
        <taxon>Nematoda</taxon>
        <taxon>Chromadorea</taxon>
        <taxon>Rhabditida</taxon>
        <taxon>Rhabditina</taxon>
        <taxon>Rhabditomorpha</taxon>
        <taxon>Strongyloidea</taxon>
        <taxon>Metastrongylidae</taxon>
        <taxon>Angiostrongylus</taxon>
    </lineage>
</organism>
<feature type="compositionally biased region" description="Basic and acidic residues" evidence="1">
    <location>
        <begin position="171"/>
        <end position="180"/>
    </location>
</feature>
<dbReference type="EMBL" id="UYYA01000702">
    <property type="protein sequence ID" value="VDM54507.1"/>
    <property type="molecule type" value="Genomic_DNA"/>
</dbReference>
<feature type="compositionally biased region" description="Basic and acidic residues" evidence="1">
    <location>
        <begin position="204"/>
        <end position="237"/>
    </location>
</feature>
<evidence type="ECO:0000313" key="3">
    <source>
        <dbReference type="Proteomes" id="UP000267027"/>
    </source>
</evidence>
<feature type="compositionally biased region" description="Basic and acidic residues" evidence="1">
    <location>
        <begin position="307"/>
        <end position="318"/>
    </location>
</feature>
<feature type="region of interest" description="Disordered" evidence="1">
    <location>
        <begin position="448"/>
        <end position="500"/>
    </location>
</feature>
<feature type="region of interest" description="Disordered" evidence="1">
    <location>
        <begin position="280"/>
        <end position="429"/>
    </location>
</feature>
<feature type="compositionally biased region" description="Polar residues" evidence="1">
    <location>
        <begin position="412"/>
        <end position="429"/>
    </location>
</feature>
<name>A0A0R3PFG4_ANGCS</name>
<dbReference type="OrthoDB" id="5874076at2759"/>
<dbReference type="Proteomes" id="UP000267027">
    <property type="component" value="Unassembled WGS sequence"/>
</dbReference>
<evidence type="ECO:0000313" key="2">
    <source>
        <dbReference type="EMBL" id="VDM54507.1"/>
    </source>
</evidence>
<protein>
    <submittedName>
        <fullName evidence="4">CLASP_N domain-containing protein</fullName>
    </submittedName>
</protein>
<dbReference type="WBParaSite" id="ACOC_0000292101-mRNA-1">
    <property type="protein sequence ID" value="ACOC_0000292101-mRNA-1"/>
    <property type="gene ID" value="ACOC_0000292101"/>
</dbReference>
<dbReference type="AlphaFoldDB" id="A0A0R3PFG4"/>
<feature type="region of interest" description="Disordered" evidence="1">
    <location>
        <begin position="571"/>
        <end position="618"/>
    </location>
</feature>
<evidence type="ECO:0000313" key="4">
    <source>
        <dbReference type="WBParaSite" id="ACOC_0000292101-mRNA-1"/>
    </source>
</evidence>
<sequence>MTRGGLPMYRATAANLPYKSGTNLPPPERRFGMTDKYDSLYDTVNARRFGSLRSDDSVTETMCDAFFETRSSLEDITKSVQGAMNAVGDQPVQSDKAIEHNLPVCQDRNIESTNGMVFTHSTEVENLAQDLQRGEENENCSKSSIVAKPVGKLVSASHAKSVQPSKPPRLVQRETQERKVIPIPASRPRDAALQNNTPIAKQRTPTEKDRGDNNKDLRSDFRKMKFSTDRQARDRTPRSNVSGAAATKKAQHSGPVRIRRSEQTEIRGDLFLKNDAVPSEREFRQELNNRNPSLGSVRRGISSTPKNETKEPQSDDFARTSVSRNRQIHGPINRTLKPQASSVSRVFSATPVASNTQQSKTRSSSATRTIDRPLNIARSTVQRANTKHYANDAESASQSLARPSSAARLTAGPQSVNRPNLSKQSHNQPVTAQSIVPVKENGLLASVKPASTQRSSGARDVAVQSSAQRRADYRPPQPRPSVIRHSPIGRGGGDGTPVHGFRKELRRYPIPTTAPSVEAEPSSVRRLSRNELRAMVERLAVPKRVATMAMRTPLRIRSEQTHGVSCIKIRSRSSSLSRRPVSAQDNISGVPAAGTLLFSTDENPRSASVEPGTQQELK</sequence>
<evidence type="ECO:0000256" key="1">
    <source>
        <dbReference type="SAM" id="MobiDB-lite"/>
    </source>
</evidence>
<accession>A0A0R3PFG4</accession>
<keyword evidence="3" id="KW-1185">Reference proteome</keyword>
<gene>
    <name evidence="2" type="ORF">ACOC_LOCUS2922</name>
</gene>
<feature type="region of interest" description="Disordered" evidence="1">
    <location>
        <begin position="156"/>
        <end position="262"/>
    </location>
</feature>